<protein>
    <submittedName>
        <fullName evidence="2">Uncharacterized protein</fullName>
    </submittedName>
</protein>
<evidence type="ECO:0000313" key="2">
    <source>
        <dbReference type="EMBL" id="GIX71053.1"/>
    </source>
</evidence>
<feature type="compositionally biased region" description="Basic and acidic residues" evidence="1">
    <location>
        <begin position="45"/>
        <end position="61"/>
    </location>
</feature>
<organism evidence="2 3">
    <name type="scientific">Caerostris extrusa</name>
    <name type="common">Bark spider</name>
    <name type="synonym">Caerostris bankana</name>
    <dbReference type="NCBI Taxonomy" id="172846"/>
    <lineage>
        <taxon>Eukaryota</taxon>
        <taxon>Metazoa</taxon>
        <taxon>Ecdysozoa</taxon>
        <taxon>Arthropoda</taxon>
        <taxon>Chelicerata</taxon>
        <taxon>Arachnida</taxon>
        <taxon>Araneae</taxon>
        <taxon>Araneomorphae</taxon>
        <taxon>Entelegynae</taxon>
        <taxon>Araneoidea</taxon>
        <taxon>Araneidae</taxon>
        <taxon>Caerostris</taxon>
    </lineage>
</organism>
<sequence length="124" mass="14097">MPPWSRALSLSPQGSPRAQELYEELKILEGEDDLNKQPSINPGHSPEKSDFLDSNLKDNKGSTKPKNKISKFFKSFKRKCGVNIQKSYSDSEFLNSYLSALDLAVPENVKLDFLHKHKYLLNSL</sequence>
<dbReference type="Proteomes" id="UP001054945">
    <property type="component" value="Unassembled WGS sequence"/>
</dbReference>
<name>A0AAV4MF47_CAEEX</name>
<evidence type="ECO:0000313" key="3">
    <source>
        <dbReference type="Proteomes" id="UP001054945"/>
    </source>
</evidence>
<proteinExistence type="predicted"/>
<accession>A0AAV4MF47</accession>
<gene>
    <name evidence="2" type="ORF">CEXT_47621</name>
</gene>
<dbReference type="AlphaFoldDB" id="A0AAV4MF47"/>
<comment type="caution">
    <text evidence="2">The sequence shown here is derived from an EMBL/GenBank/DDBJ whole genome shotgun (WGS) entry which is preliminary data.</text>
</comment>
<evidence type="ECO:0000256" key="1">
    <source>
        <dbReference type="SAM" id="MobiDB-lite"/>
    </source>
</evidence>
<feature type="region of interest" description="Disordered" evidence="1">
    <location>
        <begin position="32"/>
        <end position="65"/>
    </location>
</feature>
<keyword evidence="3" id="KW-1185">Reference proteome</keyword>
<reference evidence="2 3" key="1">
    <citation type="submission" date="2021-06" db="EMBL/GenBank/DDBJ databases">
        <title>Caerostris extrusa draft genome.</title>
        <authorList>
            <person name="Kono N."/>
            <person name="Arakawa K."/>
        </authorList>
    </citation>
    <scope>NUCLEOTIDE SEQUENCE [LARGE SCALE GENOMIC DNA]</scope>
</reference>
<dbReference type="EMBL" id="BPLR01019715">
    <property type="protein sequence ID" value="GIX71053.1"/>
    <property type="molecule type" value="Genomic_DNA"/>
</dbReference>